<dbReference type="EMBL" id="AP014693">
    <property type="protein sequence ID" value="BAQ02619.2"/>
    <property type="molecule type" value="Genomic_DNA"/>
</dbReference>
<protein>
    <recommendedName>
        <fullName evidence="3">Virion structural protein</fullName>
    </recommendedName>
</protein>
<keyword evidence="2" id="KW-1185">Reference proteome</keyword>
<evidence type="ECO:0000313" key="1">
    <source>
        <dbReference type="EMBL" id="BAQ02619.2"/>
    </source>
</evidence>
<sequence>MSDNSFQVYLNSVLTLAQTLIIKSEYVAQRVNDRLLQFQEYETDADKPETWKYYMNLAGEYHPTDTMMQVVSSDNLEVIDFTTANLRIHKNTARDYQFGTRQYGELLAKYPTQEDVILGVLYPVDKATAIAAPDHTILGYPVNAIESNEYTLVNSLQDWTTIYFKRYYNEQYNISDSLYYGVVMSIYYMMLVPLILTERLKRHKTIEAHSFYVSNYLASNSNLGQYYQFMNLEQAMHFYRNILYYQRHPGANDTLDKLVDALMTKRNLPLADYTMRHDTTNVTENIYADVTFKRTDMTVIPSSGAPEYINVPTFLAKEDNLAPDNLDEITYGQDGITQFLKDSPSNVVQTKLLESAMVDYSGAQTYKLEDVQVAHWLYYASKGLYSAIVNVQNPKTSERIVLTVKDAYILATYCMYKQYGFDQPVIPLLGAQRVQRYPIPSDADLKKGVDMTYVDDFAWNTAKKYVVEATPMISIDAFYAYTDGIFKSANFQRNLVAYQEGMQDRAEVFKYVERFYGDAYVRLEPEGTTYSEWLLGLNLNFDTLSQDEFGLLYASLVGAALGKSLVTAPSLRNIQKAMANALIDLSSYTIQVVTQMADDETIMTDLPSVRVGDQKIDGEGHEYMRLGAVDVISQKTDIVNNESFGLNIFSTILSHKVYGRGTIYVDLRNGPHEPDRGQIHQHKFNLSRVEFALVNLPDTSGTPLQPILGMDQYMALTADQKTSLFES</sequence>
<proteinExistence type="predicted"/>
<evidence type="ECO:0008006" key="3">
    <source>
        <dbReference type="Google" id="ProtNLM"/>
    </source>
</evidence>
<organism evidence="1 2">
    <name type="scientific">Ralstonia phage RSL2</name>
    <dbReference type="NCBI Taxonomy" id="1585840"/>
    <lineage>
        <taxon>Viruses</taxon>
        <taxon>Duplodnaviria</taxon>
        <taxon>Heunggongvirae</taxon>
        <taxon>Uroviricota</taxon>
        <taxon>Caudoviricetes</taxon>
        <taxon>Chimalliviridae</taxon>
        <taxon>Chiangmaivirus</taxon>
        <taxon>Chiangmaivirus RSL2</taxon>
    </lineage>
</organism>
<dbReference type="Proteomes" id="UP000203794">
    <property type="component" value="Segment"/>
</dbReference>
<accession>A0A0A8J9E9</accession>
<reference evidence="1 2" key="1">
    <citation type="submission" date="2014-12" db="EMBL/GenBank/DDBJ databases">
        <title>Genome analysis of a novel jumbo phage RSL2 infecting the phytopathogen Ralstonia solanacearum.</title>
        <authorList>
            <person name="Kawasaki T."/>
            <person name="Fujie M."/>
            <person name="Chatchawankanphanich O."/>
            <person name="Ogata H."/>
            <person name="Yamada T."/>
        </authorList>
    </citation>
    <scope>NUCLEOTIDE SEQUENCE [LARGE SCALE GENOMIC DNA]</scope>
    <source>
        <strain evidence="1 2">RSL2</strain>
    </source>
</reference>
<name>A0A0A8J9E9_9CAUD</name>
<evidence type="ECO:0000313" key="2">
    <source>
        <dbReference type="Proteomes" id="UP000203794"/>
    </source>
</evidence>